<dbReference type="AlphaFoldDB" id="A0A5B7F555"/>
<keyword evidence="3" id="KW-1185">Reference proteome</keyword>
<comment type="caution">
    <text evidence="2">The sequence shown here is derived from an EMBL/GenBank/DDBJ whole genome shotgun (WGS) entry which is preliminary data.</text>
</comment>
<accession>A0A5B7F555</accession>
<evidence type="ECO:0000313" key="3">
    <source>
        <dbReference type="Proteomes" id="UP000324222"/>
    </source>
</evidence>
<dbReference type="Proteomes" id="UP000324222">
    <property type="component" value="Unassembled WGS sequence"/>
</dbReference>
<protein>
    <recommendedName>
        <fullName evidence="4">Secreted protein</fullName>
    </recommendedName>
</protein>
<proteinExistence type="predicted"/>
<evidence type="ECO:0000313" key="2">
    <source>
        <dbReference type="EMBL" id="MPC40243.1"/>
    </source>
</evidence>
<gene>
    <name evidence="2" type="ORF">E2C01_033798</name>
</gene>
<sequence>MDKVLEQVSILLIICWSMVFSSNLSAGVQERSASNRLKSIKFHKSTNLRTEHREVSLARGPAVQVVEGAGLLDHVACHVVQVSVVLCLLQHLPRLLLEEPHLLSNHLQLVADVGVHEGVSLRLSHFLHCVATRPCDPVRTFCISSAMATRSILSTLLVRYGFTSWWPPGALSASTNCTGKVYKTFMLLASLRLFGYIFPGQSSSALQYAMDRRCH</sequence>
<organism evidence="2 3">
    <name type="scientific">Portunus trituberculatus</name>
    <name type="common">Swimming crab</name>
    <name type="synonym">Neptunus trituberculatus</name>
    <dbReference type="NCBI Taxonomy" id="210409"/>
    <lineage>
        <taxon>Eukaryota</taxon>
        <taxon>Metazoa</taxon>
        <taxon>Ecdysozoa</taxon>
        <taxon>Arthropoda</taxon>
        <taxon>Crustacea</taxon>
        <taxon>Multicrustacea</taxon>
        <taxon>Malacostraca</taxon>
        <taxon>Eumalacostraca</taxon>
        <taxon>Eucarida</taxon>
        <taxon>Decapoda</taxon>
        <taxon>Pleocyemata</taxon>
        <taxon>Brachyura</taxon>
        <taxon>Eubrachyura</taxon>
        <taxon>Portunoidea</taxon>
        <taxon>Portunidae</taxon>
        <taxon>Portuninae</taxon>
        <taxon>Portunus</taxon>
    </lineage>
</organism>
<feature type="signal peptide" evidence="1">
    <location>
        <begin position="1"/>
        <end position="21"/>
    </location>
</feature>
<evidence type="ECO:0000256" key="1">
    <source>
        <dbReference type="SAM" id="SignalP"/>
    </source>
</evidence>
<evidence type="ECO:0008006" key="4">
    <source>
        <dbReference type="Google" id="ProtNLM"/>
    </source>
</evidence>
<feature type="chain" id="PRO_5022732788" description="Secreted protein" evidence="1">
    <location>
        <begin position="22"/>
        <end position="215"/>
    </location>
</feature>
<dbReference type="EMBL" id="VSRR010004626">
    <property type="protein sequence ID" value="MPC40243.1"/>
    <property type="molecule type" value="Genomic_DNA"/>
</dbReference>
<keyword evidence="1" id="KW-0732">Signal</keyword>
<reference evidence="2 3" key="1">
    <citation type="submission" date="2019-05" db="EMBL/GenBank/DDBJ databases">
        <title>Another draft genome of Portunus trituberculatus and its Hox gene families provides insights of decapod evolution.</title>
        <authorList>
            <person name="Jeong J.-H."/>
            <person name="Song I."/>
            <person name="Kim S."/>
            <person name="Choi T."/>
            <person name="Kim D."/>
            <person name="Ryu S."/>
            <person name="Kim W."/>
        </authorList>
    </citation>
    <scope>NUCLEOTIDE SEQUENCE [LARGE SCALE GENOMIC DNA]</scope>
    <source>
        <tissue evidence="2">Muscle</tissue>
    </source>
</reference>
<name>A0A5B7F555_PORTR</name>